<keyword evidence="5 7" id="KW-0234">DNA repair</keyword>
<keyword evidence="3 7" id="KW-0228">DNA excision</keyword>
<dbReference type="PANTHER" id="PTHR30562">
    <property type="entry name" value="UVRC/OXIDOREDUCTASE"/>
    <property type="match status" value="1"/>
</dbReference>
<dbReference type="Gene3D" id="3.40.1440.10">
    <property type="entry name" value="GIY-YIG endonuclease"/>
    <property type="match status" value="1"/>
</dbReference>
<dbReference type="Gene3D" id="4.10.860.10">
    <property type="entry name" value="UVR domain"/>
    <property type="match status" value="1"/>
</dbReference>
<dbReference type="InterPro" id="IPR036876">
    <property type="entry name" value="UVR_dom_sf"/>
</dbReference>
<dbReference type="InterPro" id="IPR010994">
    <property type="entry name" value="RuvA_2-like"/>
</dbReference>
<organism evidence="12 13">
    <name type="scientific">Bosea lupini</name>
    <dbReference type="NCBI Taxonomy" id="1036779"/>
    <lineage>
        <taxon>Bacteria</taxon>
        <taxon>Pseudomonadati</taxon>
        <taxon>Pseudomonadota</taxon>
        <taxon>Alphaproteobacteria</taxon>
        <taxon>Hyphomicrobiales</taxon>
        <taxon>Boseaceae</taxon>
        <taxon>Bosea</taxon>
    </lineage>
</organism>
<dbReference type="SUPFAM" id="SSF47781">
    <property type="entry name" value="RuvA domain 2-like"/>
    <property type="match status" value="1"/>
</dbReference>
<feature type="region of interest" description="Disordered" evidence="8">
    <location>
        <begin position="1"/>
        <end position="38"/>
    </location>
</feature>
<dbReference type="InterPro" id="IPR047296">
    <property type="entry name" value="GIY-YIG_UvrC_Cho"/>
</dbReference>
<name>A0A1H7ZYE7_9HYPH</name>
<evidence type="ECO:0000256" key="8">
    <source>
        <dbReference type="SAM" id="MobiDB-lite"/>
    </source>
</evidence>
<dbReference type="InterPro" id="IPR004791">
    <property type="entry name" value="UvrC"/>
</dbReference>
<dbReference type="InterPro" id="IPR003583">
    <property type="entry name" value="Hlx-hairpin-Hlx_DNA-bd_motif"/>
</dbReference>
<evidence type="ECO:0000256" key="3">
    <source>
        <dbReference type="ARBA" id="ARBA00022769"/>
    </source>
</evidence>
<dbReference type="PANTHER" id="PTHR30562:SF1">
    <property type="entry name" value="UVRABC SYSTEM PROTEIN C"/>
    <property type="match status" value="1"/>
</dbReference>
<keyword evidence="2 7" id="KW-0227">DNA damage</keyword>
<dbReference type="FunFam" id="3.40.1440.10:FF:000001">
    <property type="entry name" value="UvrABC system protein C"/>
    <property type="match status" value="1"/>
</dbReference>
<dbReference type="GO" id="GO:0009380">
    <property type="term" value="C:excinuclease repair complex"/>
    <property type="evidence" value="ECO:0007669"/>
    <property type="project" value="InterPro"/>
</dbReference>
<protein>
    <recommendedName>
        <fullName evidence="7">UvrABC system protein C</fullName>
        <shortName evidence="7">Protein UvrC</shortName>
    </recommendedName>
    <alternativeName>
        <fullName evidence="7">Excinuclease ABC subunit C</fullName>
    </alternativeName>
</protein>
<dbReference type="SUPFAM" id="SSF46600">
    <property type="entry name" value="C-terminal UvrC-binding domain of UvrB"/>
    <property type="match status" value="1"/>
</dbReference>
<dbReference type="Gene3D" id="3.30.420.340">
    <property type="entry name" value="UvrC, RNAse H endonuclease domain"/>
    <property type="match status" value="1"/>
</dbReference>
<comment type="function">
    <text evidence="7">The UvrABC repair system catalyzes the recognition and processing of DNA lesions. UvrC both incises the 5' and 3' sides of the lesion. The N-terminal half is responsible for the 3' incision and the C-terminal half is responsible for the 5' incision.</text>
</comment>
<evidence type="ECO:0000256" key="7">
    <source>
        <dbReference type="HAMAP-Rule" id="MF_00203"/>
    </source>
</evidence>
<dbReference type="Proteomes" id="UP000199664">
    <property type="component" value="Unassembled WGS sequence"/>
</dbReference>
<keyword evidence="4 7" id="KW-0267">Excision nuclease</keyword>
<dbReference type="Pfam" id="PF14520">
    <property type="entry name" value="HHH_5"/>
    <property type="match status" value="1"/>
</dbReference>
<keyword evidence="1 7" id="KW-0963">Cytoplasm</keyword>
<feature type="region of interest" description="Disordered" evidence="8">
    <location>
        <begin position="499"/>
        <end position="571"/>
    </location>
</feature>
<feature type="compositionally biased region" description="Acidic residues" evidence="8">
    <location>
        <begin position="12"/>
        <end position="27"/>
    </location>
</feature>
<evidence type="ECO:0000259" key="9">
    <source>
        <dbReference type="PROSITE" id="PS50151"/>
    </source>
</evidence>
<dbReference type="PROSITE" id="PS50165">
    <property type="entry name" value="UVRC"/>
    <property type="match status" value="1"/>
</dbReference>
<dbReference type="InterPro" id="IPR000305">
    <property type="entry name" value="GIY-YIG_endonuc"/>
</dbReference>
<dbReference type="HAMAP" id="MF_00203">
    <property type="entry name" value="UvrC"/>
    <property type="match status" value="1"/>
</dbReference>
<evidence type="ECO:0000256" key="4">
    <source>
        <dbReference type="ARBA" id="ARBA00022881"/>
    </source>
</evidence>
<evidence type="ECO:0000256" key="1">
    <source>
        <dbReference type="ARBA" id="ARBA00022490"/>
    </source>
</evidence>
<comment type="subcellular location">
    <subcellularLocation>
        <location evidence="7">Cytoplasm</location>
    </subcellularLocation>
</comment>
<dbReference type="InterPro" id="IPR001943">
    <property type="entry name" value="UVR_dom"/>
</dbReference>
<feature type="domain" description="UvrC family homology region profile" evidence="11">
    <location>
        <begin position="300"/>
        <end position="590"/>
    </location>
</feature>
<dbReference type="Pfam" id="PF02151">
    <property type="entry name" value="UVR"/>
    <property type="match status" value="1"/>
</dbReference>
<sequence length="717" mass="78896">MQVMNRERQEPPEQELPDDDFKDEEDILPPPEAGLDLGEAAPSALKAGIEVIADFAKHLPNRPGVYRMFDRAGEVLYVGKAKSLKNRVTAYARGMAHTNAVARMIAETANMEFVTTGTETEALLLESNLIKQLRPRYNVLLRDDKSFPYIFLSGDHPAPQIAKHRGSRQRKGDYFGPFASVWAVERTIDALQKAFLLRSCSDSYYENRTRPCLLFQIKRCSGPCTGEISHGDYQGLADQARAFLSGRSSAVKELLSRRMQAAAEELEFEKAARYRDRLAALSAVQAGQDINTQGVEEADVFAIDEQAGQFCVEIFFFRNKQNWGNRALFPRADKSLTPAEVLASVVTQFYDDKPPPKLVLLSHDLAEADLIAQALCERAGRKVELATPKRGERRDLVAHAQKNAHEALARKLADSAGQQSLLNALGTAFGLERAPRRVEVYDNSHIMGTNAVGGMVVAGRDGFMKSHYRTFNISSDTIAGDDFGMMREVLKRRFTRLAKESGTASTLPDEARGPSSLVAEGGIAPANAPEPSPPDVEGGIPPSLAFPHKQGEEAPLSAVSGPDDSTFPSRPDLVIVDGGKGQFEAARKIMAECGVTDIALVAIAKGEDRNAMRETFFMAGKEPFKLPPRDPALFFIQRLRDEAHRFAIGTHRAKRKRDIKTNPLDEIPGIGPSRKRALLLHFGTVKAIQRAKLDDLMRTPGVNAATAKAVHAHFHEH</sequence>
<dbReference type="InterPro" id="IPR001162">
    <property type="entry name" value="UvrC_RNase_H_dom"/>
</dbReference>
<dbReference type="NCBIfam" id="NF001824">
    <property type="entry name" value="PRK00558.1-5"/>
    <property type="match status" value="1"/>
</dbReference>
<feature type="domain" description="GIY-YIG" evidence="10">
    <location>
        <begin position="61"/>
        <end position="139"/>
    </location>
</feature>
<dbReference type="AlphaFoldDB" id="A0A1H7ZYE7"/>
<dbReference type="EMBL" id="FOAN01000016">
    <property type="protein sequence ID" value="SEM63341.1"/>
    <property type="molecule type" value="Genomic_DNA"/>
</dbReference>
<dbReference type="STRING" id="1036779.SAMN04515666_11666"/>
<evidence type="ECO:0000259" key="10">
    <source>
        <dbReference type="PROSITE" id="PS50164"/>
    </source>
</evidence>
<dbReference type="InterPro" id="IPR035901">
    <property type="entry name" value="GIY-YIG_endonuc_sf"/>
</dbReference>
<dbReference type="SMART" id="SM00278">
    <property type="entry name" value="HhH1"/>
    <property type="match status" value="2"/>
</dbReference>
<evidence type="ECO:0000256" key="6">
    <source>
        <dbReference type="ARBA" id="ARBA00023236"/>
    </source>
</evidence>
<dbReference type="Pfam" id="PF22920">
    <property type="entry name" value="UvrC_RNaseH"/>
    <property type="match status" value="1"/>
</dbReference>
<reference evidence="13" key="1">
    <citation type="submission" date="2016-10" db="EMBL/GenBank/DDBJ databases">
        <authorList>
            <person name="Varghese N."/>
            <person name="Submissions S."/>
        </authorList>
    </citation>
    <scope>NUCLEOTIDE SEQUENCE [LARGE SCALE GENOMIC DNA]</scope>
    <source>
        <strain evidence="13">LMG 26383,CCUG 61248,R- 45681</strain>
    </source>
</reference>
<dbReference type="GO" id="GO:0009432">
    <property type="term" value="P:SOS response"/>
    <property type="evidence" value="ECO:0007669"/>
    <property type="project" value="UniProtKB-UniRule"/>
</dbReference>
<proteinExistence type="inferred from homology"/>
<dbReference type="SMART" id="SM00465">
    <property type="entry name" value="GIYc"/>
    <property type="match status" value="1"/>
</dbReference>
<comment type="similarity">
    <text evidence="7">Belongs to the UvrC family.</text>
</comment>
<dbReference type="Gene3D" id="1.10.150.20">
    <property type="entry name" value="5' to 3' exonuclease, C-terminal subdomain"/>
    <property type="match status" value="1"/>
</dbReference>
<dbReference type="GO" id="GO:0009381">
    <property type="term" value="F:excinuclease ABC activity"/>
    <property type="evidence" value="ECO:0007669"/>
    <property type="project" value="UniProtKB-UniRule"/>
</dbReference>
<feature type="compositionally biased region" description="Basic and acidic residues" evidence="8">
    <location>
        <begin position="1"/>
        <end position="11"/>
    </location>
</feature>
<keyword evidence="6 7" id="KW-0742">SOS response</keyword>
<dbReference type="CDD" id="cd10434">
    <property type="entry name" value="GIY-YIG_UvrC_Cho"/>
    <property type="match status" value="1"/>
</dbReference>
<evidence type="ECO:0000259" key="11">
    <source>
        <dbReference type="PROSITE" id="PS50165"/>
    </source>
</evidence>
<dbReference type="GO" id="GO:0005737">
    <property type="term" value="C:cytoplasm"/>
    <property type="evidence" value="ECO:0007669"/>
    <property type="project" value="UniProtKB-SubCell"/>
</dbReference>
<dbReference type="PROSITE" id="PS50151">
    <property type="entry name" value="UVR"/>
    <property type="match status" value="1"/>
</dbReference>
<gene>
    <name evidence="7" type="primary">uvrC</name>
    <name evidence="12" type="ORF">SAMN04515666_11666</name>
</gene>
<evidence type="ECO:0000313" key="12">
    <source>
        <dbReference type="EMBL" id="SEM63341.1"/>
    </source>
</evidence>
<keyword evidence="13" id="KW-1185">Reference proteome</keyword>
<dbReference type="PROSITE" id="PS50164">
    <property type="entry name" value="GIY_YIG"/>
    <property type="match status" value="1"/>
</dbReference>
<accession>A0A1H7ZYE7</accession>
<dbReference type="Pfam" id="PF08459">
    <property type="entry name" value="UvrC_RNaseH_dom"/>
    <property type="match status" value="1"/>
</dbReference>
<evidence type="ECO:0000256" key="5">
    <source>
        <dbReference type="ARBA" id="ARBA00023204"/>
    </source>
</evidence>
<dbReference type="InterPro" id="IPR050066">
    <property type="entry name" value="UvrABC_protein_C"/>
</dbReference>
<dbReference type="Pfam" id="PF01541">
    <property type="entry name" value="GIY-YIG"/>
    <property type="match status" value="1"/>
</dbReference>
<dbReference type="InterPro" id="IPR038476">
    <property type="entry name" value="UvrC_RNase_H_dom_sf"/>
</dbReference>
<comment type="subunit">
    <text evidence="7">Interacts with UvrB in an incision complex.</text>
</comment>
<dbReference type="SUPFAM" id="SSF82771">
    <property type="entry name" value="GIY-YIG endonuclease"/>
    <property type="match status" value="1"/>
</dbReference>
<evidence type="ECO:0000256" key="2">
    <source>
        <dbReference type="ARBA" id="ARBA00022763"/>
    </source>
</evidence>
<dbReference type="NCBIfam" id="TIGR00194">
    <property type="entry name" value="uvrC"/>
    <property type="match status" value="1"/>
</dbReference>
<evidence type="ECO:0000313" key="13">
    <source>
        <dbReference type="Proteomes" id="UP000199664"/>
    </source>
</evidence>
<feature type="domain" description="UVR" evidence="9">
    <location>
        <begin position="249"/>
        <end position="284"/>
    </location>
</feature>
<dbReference type="GO" id="GO:0006289">
    <property type="term" value="P:nucleotide-excision repair"/>
    <property type="evidence" value="ECO:0007669"/>
    <property type="project" value="UniProtKB-UniRule"/>
</dbReference>
<dbReference type="GO" id="GO:0003677">
    <property type="term" value="F:DNA binding"/>
    <property type="evidence" value="ECO:0007669"/>
    <property type="project" value="UniProtKB-UniRule"/>
</dbReference>